<feature type="compositionally biased region" description="Polar residues" evidence="1">
    <location>
        <begin position="72"/>
        <end position="96"/>
    </location>
</feature>
<dbReference type="RefSeq" id="WP_273632927.1">
    <property type="nucleotide sequence ID" value="NZ_CP117167.1"/>
</dbReference>
<evidence type="ECO:0000256" key="1">
    <source>
        <dbReference type="SAM" id="MobiDB-lite"/>
    </source>
</evidence>
<gene>
    <name evidence="3" type="ORF">PQO05_10840</name>
</gene>
<dbReference type="EMBL" id="CP117167">
    <property type="protein sequence ID" value="WCT14428.1"/>
    <property type="molecule type" value="Genomic_DNA"/>
</dbReference>
<evidence type="ECO:0000256" key="2">
    <source>
        <dbReference type="SAM" id="SignalP"/>
    </source>
</evidence>
<feature type="chain" id="PRO_5045229523" evidence="2">
    <location>
        <begin position="21"/>
        <end position="96"/>
    </location>
</feature>
<keyword evidence="2" id="KW-0732">Signal</keyword>
<evidence type="ECO:0000313" key="4">
    <source>
        <dbReference type="Proteomes" id="UP001216139"/>
    </source>
</evidence>
<accession>A0ABY7TE07</accession>
<reference evidence="3 4" key="1">
    <citation type="submission" date="2023-02" db="EMBL/GenBank/DDBJ databases">
        <title>Genome sequence of Mucilaginibacter jinjuensis strain KACC 16571.</title>
        <authorList>
            <person name="Kim S."/>
            <person name="Heo J."/>
            <person name="Kwon S.-W."/>
        </authorList>
    </citation>
    <scope>NUCLEOTIDE SEQUENCE [LARGE SCALE GENOMIC DNA]</scope>
    <source>
        <strain evidence="3 4">KACC 16571</strain>
    </source>
</reference>
<name>A0ABY7TE07_9SPHI</name>
<evidence type="ECO:0000313" key="3">
    <source>
        <dbReference type="EMBL" id="WCT14428.1"/>
    </source>
</evidence>
<feature type="signal peptide" evidence="2">
    <location>
        <begin position="1"/>
        <end position="20"/>
    </location>
</feature>
<protein>
    <submittedName>
        <fullName evidence="3">Uncharacterized protein</fullName>
    </submittedName>
</protein>
<proteinExistence type="predicted"/>
<dbReference type="Proteomes" id="UP001216139">
    <property type="component" value="Chromosome"/>
</dbReference>
<keyword evidence="4" id="KW-1185">Reference proteome</keyword>
<sequence length="96" mass="10233">MNKSKSFIFGLALVLGVAGAFTTKASKTIRKTDPVYWTFNGTPAQVNDPSKYSYSQDDPGCAGDGDLCAIQANRSSSNPNQPNLSTASGQEYHTPQ</sequence>
<feature type="region of interest" description="Disordered" evidence="1">
    <location>
        <begin position="65"/>
        <end position="96"/>
    </location>
</feature>
<organism evidence="3 4">
    <name type="scientific">Mucilaginibacter jinjuensis</name>
    <dbReference type="NCBI Taxonomy" id="1176721"/>
    <lineage>
        <taxon>Bacteria</taxon>
        <taxon>Pseudomonadati</taxon>
        <taxon>Bacteroidota</taxon>
        <taxon>Sphingobacteriia</taxon>
        <taxon>Sphingobacteriales</taxon>
        <taxon>Sphingobacteriaceae</taxon>
        <taxon>Mucilaginibacter</taxon>
    </lineage>
</organism>